<evidence type="ECO:0000256" key="5">
    <source>
        <dbReference type="ARBA" id="ARBA00022603"/>
    </source>
</evidence>
<feature type="binding site" evidence="12">
    <location>
        <position position="121"/>
    </location>
    <ligand>
        <name>[4Fe-4S] cluster</name>
        <dbReference type="ChEBI" id="CHEBI:49883"/>
        <note>4Fe-4S-S-AdoMet</note>
    </ligand>
</feature>
<keyword evidence="17" id="KW-1185">Reference proteome</keyword>
<dbReference type="HOGENOM" id="CLU_029101_0_1_9"/>
<dbReference type="CDD" id="cd01335">
    <property type="entry name" value="Radical_SAM"/>
    <property type="match status" value="1"/>
</dbReference>
<dbReference type="Pfam" id="PF04055">
    <property type="entry name" value="Radical_SAM"/>
    <property type="match status" value="1"/>
</dbReference>
<dbReference type="GO" id="GO:0051539">
    <property type="term" value="F:4 iron, 4 sulfur cluster binding"/>
    <property type="evidence" value="ECO:0007669"/>
    <property type="project" value="UniProtKB-UniRule"/>
</dbReference>
<dbReference type="EC" id="2.1.1.192" evidence="12"/>
<dbReference type="InterPro" id="IPR040072">
    <property type="entry name" value="Methyltransferase_A"/>
</dbReference>
<comment type="caution">
    <text evidence="12">Lacks conserved residue(s) required for the propagation of feature annotation.</text>
</comment>
<dbReference type="SUPFAM" id="SSF102114">
    <property type="entry name" value="Radical SAM enzymes"/>
    <property type="match status" value="1"/>
</dbReference>
<comment type="catalytic activity">
    <reaction evidence="12">
        <text>adenosine(37) in tRNA + 2 reduced [2Fe-2S]-[ferredoxin] + 2 S-adenosyl-L-methionine = 2-methyladenosine(37) in tRNA + 5'-deoxyadenosine + L-methionine + 2 oxidized [2Fe-2S]-[ferredoxin] + S-adenosyl-L-homocysteine</text>
        <dbReference type="Rhea" id="RHEA:43332"/>
        <dbReference type="Rhea" id="RHEA-COMP:10000"/>
        <dbReference type="Rhea" id="RHEA-COMP:10001"/>
        <dbReference type="Rhea" id="RHEA-COMP:10162"/>
        <dbReference type="Rhea" id="RHEA-COMP:10485"/>
        <dbReference type="ChEBI" id="CHEBI:17319"/>
        <dbReference type="ChEBI" id="CHEBI:33737"/>
        <dbReference type="ChEBI" id="CHEBI:33738"/>
        <dbReference type="ChEBI" id="CHEBI:57844"/>
        <dbReference type="ChEBI" id="CHEBI:57856"/>
        <dbReference type="ChEBI" id="CHEBI:59789"/>
        <dbReference type="ChEBI" id="CHEBI:74411"/>
        <dbReference type="ChEBI" id="CHEBI:74497"/>
        <dbReference type="EC" id="2.1.1.192"/>
    </reaction>
</comment>
<name>A7VUU5_9FIRM</name>
<evidence type="ECO:0000259" key="13">
    <source>
        <dbReference type="PROSITE" id="PS51918"/>
    </source>
</evidence>
<feature type="binding site" evidence="12">
    <location>
        <position position="124"/>
    </location>
    <ligand>
        <name>[4Fe-4S] cluster</name>
        <dbReference type="ChEBI" id="CHEBI:49883"/>
        <note>4Fe-4S-S-AdoMet</note>
    </ligand>
</feature>
<evidence type="ECO:0000313" key="14">
    <source>
        <dbReference type="EMBL" id="EDO60745.1"/>
    </source>
</evidence>
<dbReference type="PROSITE" id="PS51918">
    <property type="entry name" value="RADICAL_SAM"/>
    <property type="match status" value="1"/>
</dbReference>
<dbReference type="SFLD" id="SFLDF00275">
    <property type="entry name" value="adenosine_C2_methyltransferase"/>
    <property type="match status" value="1"/>
</dbReference>
<dbReference type="InterPro" id="IPR004383">
    <property type="entry name" value="rRNA_lsu_MTrfase_RlmN/Cfr"/>
</dbReference>
<keyword evidence="5 12" id="KW-0489">Methyltransferase</keyword>
<gene>
    <name evidence="12 14" type="primary">rlmN</name>
    <name evidence="15" type="ORF">CH238_06815</name>
    <name evidence="14" type="ORF">CLOLEP_02342</name>
</gene>
<feature type="binding site" evidence="12">
    <location>
        <position position="117"/>
    </location>
    <ligand>
        <name>[4Fe-4S] cluster</name>
        <dbReference type="ChEBI" id="CHEBI:49883"/>
        <note>4Fe-4S-S-AdoMet</note>
    </ligand>
</feature>
<feature type="binding site" evidence="12">
    <location>
        <position position="196"/>
    </location>
    <ligand>
        <name>S-adenosyl-L-methionine</name>
        <dbReference type="ChEBI" id="CHEBI:59789"/>
    </ligand>
</feature>
<comment type="function">
    <text evidence="12">Specifically methylates position 2 of adenine 2503 in 23S rRNA and position 2 of adenine 37 in tRNAs.</text>
</comment>
<organism evidence="14 16">
    <name type="scientific">[Clostridium] leptum DSM 753</name>
    <dbReference type="NCBI Taxonomy" id="428125"/>
    <lineage>
        <taxon>Bacteria</taxon>
        <taxon>Bacillati</taxon>
        <taxon>Bacillota</taxon>
        <taxon>Clostridia</taxon>
        <taxon>Eubacteriales</taxon>
        <taxon>Oscillospiraceae</taxon>
        <taxon>Oscillospiraceae incertae sedis</taxon>
    </lineage>
</organism>
<reference evidence="14 16" key="1">
    <citation type="submission" date="2007-08" db="EMBL/GenBank/DDBJ databases">
        <title>Draft genome sequence of Clostridium leptum (DSM 753).</title>
        <authorList>
            <person name="Sudarsanam P."/>
            <person name="Ley R."/>
            <person name="Guruge J."/>
            <person name="Turnbaugh P.J."/>
            <person name="Mahowald M."/>
            <person name="Liep D."/>
            <person name="Gordon J."/>
        </authorList>
    </citation>
    <scope>NUCLEOTIDE SEQUENCE [LARGE SCALE GENOMIC DNA]</scope>
    <source>
        <strain evidence="14 16">DSM 753</strain>
    </source>
</reference>
<reference evidence="15 17" key="3">
    <citation type="submission" date="2017-07" db="EMBL/GenBank/DDBJ databases">
        <title>Prevalence of linear plasmids in Cutibacterium (Propionibacterium) acnes isolates obtained from prostatic tissue.</title>
        <authorList>
            <person name="Davidsson S."/>
            <person name="Carlsson J."/>
            <person name="Molling P."/>
            <person name="Andren O."/>
            <person name="Andersson S.-O."/>
            <person name="Brzuszkiewicz E."/>
            <person name="Poehlein A."/>
            <person name="Al-Zeer M."/>
            <person name="Brinkmann V."/>
            <person name="Scavenius C."/>
            <person name="Nazipi S."/>
            <person name="Soderquist B."/>
            <person name="Bruggemann H."/>
        </authorList>
    </citation>
    <scope>NUCLEOTIDE SEQUENCE [LARGE SCALE GENOMIC DNA]</scope>
    <source>
        <strain evidence="15 17">DSM 753</strain>
    </source>
</reference>
<evidence type="ECO:0000256" key="3">
    <source>
        <dbReference type="ARBA" id="ARBA00022490"/>
    </source>
</evidence>
<evidence type="ECO:0000256" key="12">
    <source>
        <dbReference type="HAMAP-Rule" id="MF_01849"/>
    </source>
</evidence>
<dbReference type="PANTHER" id="PTHR30544">
    <property type="entry name" value="23S RRNA METHYLTRANSFERASE"/>
    <property type="match status" value="1"/>
</dbReference>
<keyword evidence="7 12" id="KW-0949">S-adenosyl-L-methionine</keyword>
<comment type="similarity">
    <text evidence="12">Belongs to the radical SAM superfamily. RlmN family.</text>
</comment>
<dbReference type="SFLD" id="SFLDS00029">
    <property type="entry name" value="Radical_SAM"/>
    <property type="match status" value="1"/>
</dbReference>
<dbReference type="GO" id="GO:0002935">
    <property type="term" value="F:tRNA (adenine(37)-C2)-methyltransferase activity"/>
    <property type="evidence" value="ECO:0007669"/>
    <property type="project" value="UniProtKB-UniRule"/>
</dbReference>
<dbReference type="PIRSF" id="PIRSF006004">
    <property type="entry name" value="CHP00048"/>
    <property type="match status" value="1"/>
</dbReference>
<accession>A7VUU5</accession>
<dbReference type="GO" id="GO:0019843">
    <property type="term" value="F:rRNA binding"/>
    <property type="evidence" value="ECO:0007669"/>
    <property type="project" value="UniProtKB-UniRule"/>
</dbReference>
<dbReference type="InterPro" id="IPR058240">
    <property type="entry name" value="rSAM_sf"/>
</dbReference>
<dbReference type="GO" id="GO:0070040">
    <property type="term" value="F:rRNA (adenine(2503)-C2-)-methyltransferase activity"/>
    <property type="evidence" value="ECO:0007669"/>
    <property type="project" value="UniProtKB-UniRule"/>
</dbReference>
<comment type="miscellaneous">
    <text evidence="12">Reaction proceeds by a ping-pong mechanism involving intermediate methylation of a conserved cysteine residue.</text>
</comment>
<evidence type="ECO:0000256" key="10">
    <source>
        <dbReference type="ARBA" id="ARBA00023004"/>
    </source>
</evidence>
<dbReference type="EMBL" id="ABCB02000019">
    <property type="protein sequence ID" value="EDO60745.1"/>
    <property type="molecule type" value="Genomic_DNA"/>
</dbReference>
<dbReference type="InterPro" id="IPR027492">
    <property type="entry name" value="RNA_MTrfase_RlmN"/>
</dbReference>
<dbReference type="PANTHER" id="PTHR30544:SF5">
    <property type="entry name" value="RADICAL SAM CORE DOMAIN-CONTAINING PROTEIN"/>
    <property type="match status" value="1"/>
</dbReference>
<feature type="binding site" evidence="12">
    <location>
        <position position="295"/>
    </location>
    <ligand>
        <name>S-adenosyl-L-methionine</name>
        <dbReference type="ChEBI" id="CHEBI:59789"/>
    </ligand>
</feature>
<dbReference type="GO" id="GO:0046872">
    <property type="term" value="F:metal ion binding"/>
    <property type="evidence" value="ECO:0007669"/>
    <property type="project" value="UniProtKB-KW"/>
</dbReference>
<dbReference type="Proteomes" id="UP000003490">
    <property type="component" value="Unassembled WGS sequence"/>
</dbReference>
<dbReference type="NCBIfam" id="TIGR00048">
    <property type="entry name" value="rRNA_mod_RlmN"/>
    <property type="match status" value="1"/>
</dbReference>
<comment type="catalytic activity">
    <reaction evidence="12">
        <text>adenosine(2503) in 23S rRNA + 2 reduced [2Fe-2S]-[ferredoxin] + 2 S-adenosyl-L-methionine = 2-methyladenosine(2503) in 23S rRNA + 5'-deoxyadenosine + L-methionine + 2 oxidized [2Fe-2S]-[ferredoxin] + S-adenosyl-L-homocysteine</text>
        <dbReference type="Rhea" id="RHEA:42916"/>
        <dbReference type="Rhea" id="RHEA-COMP:10000"/>
        <dbReference type="Rhea" id="RHEA-COMP:10001"/>
        <dbReference type="Rhea" id="RHEA-COMP:10152"/>
        <dbReference type="Rhea" id="RHEA-COMP:10282"/>
        <dbReference type="ChEBI" id="CHEBI:17319"/>
        <dbReference type="ChEBI" id="CHEBI:33737"/>
        <dbReference type="ChEBI" id="CHEBI:33738"/>
        <dbReference type="ChEBI" id="CHEBI:57844"/>
        <dbReference type="ChEBI" id="CHEBI:57856"/>
        <dbReference type="ChEBI" id="CHEBI:59789"/>
        <dbReference type="ChEBI" id="CHEBI:74411"/>
        <dbReference type="ChEBI" id="CHEBI:74497"/>
        <dbReference type="EC" id="2.1.1.192"/>
    </reaction>
</comment>
<evidence type="ECO:0000256" key="8">
    <source>
        <dbReference type="ARBA" id="ARBA00022694"/>
    </source>
</evidence>
<keyword evidence="11 12" id="KW-0411">Iron-sulfur</keyword>
<dbReference type="GO" id="GO:0030488">
    <property type="term" value="P:tRNA methylation"/>
    <property type="evidence" value="ECO:0007669"/>
    <property type="project" value="UniProtKB-UniRule"/>
</dbReference>
<evidence type="ECO:0000313" key="17">
    <source>
        <dbReference type="Proteomes" id="UP000220611"/>
    </source>
</evidence>
<keyword evidence="12" id="KW-1015">Disulfide bond</keyword>
<feature type="active site" description="S-methylcysteine intermediate" evidence="12">
    <location>
        <position position="338"/>
    </location>
</feature>
<dbReference type="Proteomes" id="UP000220611">
    <property type="component" value="Unassembled WGS sequence"/>
</dbReference>
<dbReference type="OrthoDB" id="9793973at2"/>
<keyword evidence="6 12" id="KW-0808">Transferase</keyword>
<keyword evidence="3 12" id="KW-0963">Cytoplasm</keyword>
<evidence type="ECO:0000256" key="9">
    <source>
        <dbReference type="ARBA" id="ARBA00022723"/>
    </source>
</evidence>
<dbReference type="InterPro" id="IPR013785">
    <property type="entry name" value="Aldolase_TIM"/>
</dbReference>
<sequence length="359" mass="40299">MESFASQKKDIKSMTLDELRADMKIQGQPSYKALQIYRWLHRGVSSFEEMTDLSKIVRQFLTEKYYISVARVENKLVSDYDNTIKYLFSFADGQCVEAVLMEYQHGRSICISTQVGCKMGCTFCATGLGGFQRNLTASEMLSQVQAAQKDAGVRISNIVLMGMGEPLDNYNQVIRFLRLVSSQEGMNLGMRHISLSTCGLVDRIYDLAEENLQLTLSVSLHAPNNAIRSRTMPVNRKYPIEELLKACRYYAGRTGRRISFEYAMIDGVNDSDGCAKELAARLKGMLCHVNLIPVNPVREAGYQKSGRERQQAFIRILERAGITATVRRTLGADINASCGQLRRKHLKEGGSVNAICRTD</sequence>
<evidence type="ECO:0000256" key="2">
    <source>
        <dbReference type="ARBA" id="ARBA00022485"/>
    </source>
</evidence>
<evidence type="ECO:0000256" key="4">
    <source>
        <dbReference type="ARBA" id="ARBA00022552"/>
    </source>
</evidence>
<comment type="caution">
    <text evidence="14">The sequence shown here is derived from an EMBL/GenBank/DDBJ whole genome shotgun (WGS) entry which is preliminary data.</text>
</comment>
<comment type="subcellular location">
    <subcellularLocation>
        <location evidence="1 12">Cytoplasm</location>
    </subcellularLocation>
</comment>
<feature type="binding site" evidence="12">
    <location>
        <begin position="219"/>
        <end position="221"/>
    </location>
    <ligand>
        <name>S-adenosyl-L-methionine</name>
        <dbReference type="ChEBI" id="CHEBI:59789"/>
    </ligand>
</feature>
<keyword evidence="2 12" id="KW-0004">4Fe-4S</keyword>
<evidence type="ECO:0000313" key="15">
    <source>
        <dbReference type="EMBL" id="PEQ24669.1"/>
    </source>
</evidence>
<protein>
    <recommendedName>
        <fullName evidence="12">Probable dual-specificity RNA methyltransferase RlmN</fullName>
        <ecNumber evidence="12">2.1.1.192</ecNumber>
    </recommendedName>
    <alternativeName>
        <fullName evidence="12">23S rRNA (adenine(2503)-C(2))-methyltransferase</fullName>
    </alternativeName>
    <alternativeName>
        <fullName evidence="12">23S rRNA m2A2503 methyltransferase</fullName>
    </alternativeName>
    <alternativeName>
        <fullName evidence="12">Ribosomal RNA large subunit methyltransferase N</fullName>
    </alternativeName>
    <alternativeName>
        <fullName evidence="12">tRNA (adenine(37)-C(2))-methyltransferase</fullName>
    </alternativeName>
    <alternativeName>
        <fullName evidence="12">tRNA m2A37 methyltransferase</fullName>
    </alternativeName>
</protein>
<dbReference type="FunFam" id="3.20.20.70:FF:000014">
    <property type="entry name" value="Probable dual-specificity RNA methyltransferase RlmN"/>
    <property type="match status" value="1"/>
</dbReference>
<dbReference type="Pfam" id="PF21016">
    <property type="entry name" value="RlmN_N"/>
    <property type="match status" value="1"/>
</dbReference>
<keyword evidence="4 12" id="KW-0698">rRNA processing</keyword>
<keyword evidence="8 12" id="KW-0819">tRNA processing</keyword>
<evidence type="ECO:0000256" key="7">
    <source>
        <dbReference type="ARBA" id="ARBA00022691"/>
    </source>
</evidence>
<keyword evidence="9 12" id="KW-0479">Metal-binding</keyword>
<dbReference type="HAMAP" id="MF_01849">
    <property type="entry name" value="RNA_methyltr_RlmN"/>
    <property type="match status" value="1"/>
</dbReference>
<dbReference type="GO" id="GO:0005737">
    <property type="term" value="C:cytoplasm"/>
    <property type="evidence" value="ECO:0007669"/>
    <property type="project" value="UniProtKB-SubCell"/>
</dbReference>
<dbReference type="AlphaFoldDB" id="A7VUU5"/>
<dbReference type="GO" id="GO:0070475">
    <property type="term" value="P:rRNA base methylation"/>
    <property type="evidence" value="ECO:0007669"/>
    <property type="project" value="UniProtKB-UniRule"/>
</dbReference>
<dbReference type="GO" id="GO:0000049">
    <property type="term" value="F:tRNA binding"/>
    <property type="evidence" value="ECO:0007669"/>
    <property type="project" value="UniProtKB-UniRule"/>
</dbReference>
<evidence type="ECO:0000256" key="1">
    <source>
        <dbReference type="ARBA" id="ARBA00004496"/>
    </source>
</evidence>
<feature type="active site" description="Proton acceptor" evidence="12">
    <location>
        <position position="97"/>
    </location>
</feature>
<dbReference type="EMBL" id="NOXF01000004">
    <property type="protein sequence ID" value="PEQ24669.1"/>
    <property type="molecule type" value="Genomic_DNA"/>
</dbReference>
<proteinExistence type="inferred from homology"/>
<dbReference type="InterPro" id="IPR048641">
    <property type="entry name" value="RlmN_N"/>
</dbReference>
<dbReference type="InterPro" id="IPR007197">
    <property type="entry name" value="rSAM"/>
</dbReference>
<feature type="binding site" evidence="12">
    <location>
        <begin position="164"/>
        <end position="165"/>
    </location>
    <ligand>
        <name>S-adenosyl-L-methionine</name>
        <dbReference type="ChEBI" id="CHEBI:59789"/>
    </ligand>
</feature>
<dbReference type="Gene3D" id="3.20.20.70">
    <property type="entry name" value="Aldolase class I"/>
    <property type="match status" value="1"/>
</dbReference>
<evidence type="ECO:0000256" key="6">
    <source>
        <dbReference type="ARBA" id="ARBA00022679"/>
    </source>
</evidence>
<keyword evidence="10 12" id="KW-0408">Iron</keyword>
<dbReference type="SFLD" id="SFLDG01062">
    <property type="entry name" value="methyltransferase_(Class_A)"/>
    <property type="match status" value="1"/>
</dbReference>
<dbReference type="eggNOG" id="COG0820">
    <property type="taxonomic scope" value="Bacteria"/>
</dbReference>
<evidence type="ECO:0000256" key="11">
    <source>
        <dbReference type="ARBA" id="ARBA00023014"/>
    </source>
</evidence>
<evidence type="ECO:0000313" key="16">
    <source>
        <dbReference type="Proteomes" id="UP000003490"/>
    </source>
</evidence>
<feature type="domain" description="Radical SAM core" evidence="13">
    <location>
        <begin position="103"/>
        <end position="333"/>
    </location>
</feature>
<reference evidence="14 16" key="2">
    <citation type="submission" date="2007-08" db="EMBL/GenBank/DDBJ databases">
        <authorList>
            <person name="Fulton L."/>
            <person name="Clifton S."/>
            <person name="Fulton B."/>
            <person name="Xu J."/>
            <person name="Minx P."/>
            <person name="Pepin K.H."/>
            <person name="Johnson M."/>
            <person name="Thiruvilangam P."/>
            <person name="Bhonagiri V."/>
            <person name="Nash W.E."/>
            <person name="Wang C."/>
            <person name="Mardis E.R."/>
            <person name="Wilson R.K."/>
        </authorList>
    </citation>
    <scope>NUCLEOTIDE SEQUENCE [LARGE SCALE GENOMIC DNA]</scope>
    <source>
        <strain evidence="14 16">DSM 753</strain>
    </source>
</reference>
<comment type="cofactor">
    <cofactor evidence="12">
        <name>[4Fe-4S] cluster</name>
        <dbReference type="ChEBI" id="CHEBI:49883"/>
    </cofactor>
    <text evidence="12">Binds 1 [4Fe-4S] cluster. The cluster is coordinated with 3 cysteines and an exchangeable S-adenosyl-L-methionine.</text>
</comment>
<dbReference type="Gene3D" id="1.10.150.530">
    <property type="match status" value="1"/>
</dbReference>